<reference evidence="2 3" key="1">
    <citation type="submission" date="2018-06" db="EMBL/GenBank/DDBJ databases">
        <title>Extensive metabolic versatility and redundancy in microbially diverse, dynamic hydrothermal sediments.</title>
        <authorList>
            <person name="Dombrowski N."/>
            <person name="Teske A."/>
            <person name="Baker B.J."/>
        </authorList>
    </citation>
    <scope>NUCLEOTIDE SEQUENCE [LARGE SCALE GENOMIC DNA]</scope>
    <source>
        <strain evidence="2">B79_G16</strain>
    </source>
</reference>
<feature type="region of interest" description="Disordered" evidence="1">
    <location>
        <begin position="1"/>
        <end position="40"/>
    </location>
</feature>
<feature type="compositionally biased region" description="Basic and acidic residues" evidence="1">
    <location>
        <begin position="8"/>
        <end position="20"/>
    </location>
</feature>
<evidence type="ECO:0000313" key="2">
    <source>
        <dbReference type="EMBL" id="RLC37833.1"/>
    </source>
</evidence>
<dbReference type="AlphaFoldDB" id="A0A420ZDR1"/>
<dbReference type="Proteomes" id="UP000281261">
    <property type="component" value="Unassembled WGS sequence"/>
</dbReference>
<organism evidence="2 3">
    <name type="scientific">candidate division Kazan bacterium</name>
    <dbReference type="NCBI Taxonomy" id="2202143"/>
    <lineage>
        <taxon>Bacteria</taxon>
        <taxon>Bacteria division Kazan-3B-28</taxon>
    </lineage>
</organism>
<protein>
    <submittedName>
        <fullName evidence="2">Uncharacterized protein</fullName>
    </submittedName>
</protein>
<proteinExistence type="predicted"/>
<sequence>MSELENQFNERQRERERDSEQEQICSLEESSADAEEAEEYGYPLPQTELLEESEADFGSRREVSDLDLIGGQPFVVSGYADDGHPPKGLVSIEELDEAMDQLPEDDSGSLRKIIDIINH</sequence>
<dbReference type="EMBL" id="QMNG01000001">
    <property type="protein sequence ID" value="RLC37833.1"/>
    <property type="molecule type" value="Genomic_DNA"/>
</dbReference>
<evidence type="ECO:0000313" key="3">
    <source>
        <dbReference type="Proteomes" id="UP000281261"/>
    </source>
</evidence>
<comment type="caution">
    <text evidence="2">The sequence shown here is derived from an EMBL/GenBank/DDBJ whole genome shotgun (WGS) entry which is preliminary data.</text>
</comment>
<feature type="compositionally biased region" description="Acidic residues" evidence="1">
    <location>
        <begin position="30"/>
        <end position="39"/>
    </location>
</feature>
<accession>A0A420ZDR1</accession>
<name>A0A420ZDR1_UNCK3</name>
<gene>
    <name evidence="2" type="ORF">DRH29_00235</name>
</gene>
<evidence type="ECO:0000256" key="1">
    <source>
        <dbReference type="SAM" id="MobiDB-lite"/>
    </source>
</evidence>